<proteinExistence type="predicted"/>
<evidence type="ECO:0000313" key="2">
    <source>
        <dbReference type="Proteomes" id="UP000010932"/>
    </source>
</evidence>
<accession>L7E1P1</accession>
<dbReference type="PATRIC" id="fig|1134457.3.peg.2824"/>
<reference evidence="1 2" key="1">
    <citation type="journal article" date="2013" name="Genome Announc.">
        <title>Whole-Genome Sequence of Microcystis aeruginosa TAIHU98, a Nontoxic Bloom-Forming Strain Isolated from Taihu Lake, China.</title>
        <authorList>
            <person name="Yang C."/>
            <person name="Zhang W."/>
            <person name="Ren M."/>
            <person name="Song L."/>
            <person name="Li T."/>
            <person name="Zhao J."/>
        </authorList>
    </citation>
    <scope>NUCLEOTIDE SEQUENCE [LARGE SCALE GENOMIC DNA]</scope>
    <source>
        <strain evidence="1 2">TAIHU98</strain>
    </source>
</reference>
<comment type="caution">
    <text evidence="1">The sequence shown here is derived from an EMBL/GenBank/DDBJ whole genome shotgun (WGS) entry which is preliminary data.</text>
</comment>
<organism evidence="1 2">
    <name type="scientific">Microcystis aeruginosa TAIHU98</name>
    <dbReference type="NCBI Taxonomy" id="1134457"/>
    <lineage>
        <taxon>Bacteria</taxon>
        <taxon>Bacillati</taxon>
        <taxon>Cyanobacteriota</taxon>
        <taxon>Cyanophyceae</taxon>
        <taxon>Oscillatoriophycideae</taxon>
        <taxon>Chroococcales</taxon>
        <taxon>Microcystaceae</taxon>
        <taxon>Microcystis</taxon>
    </lineage>
</organism>
<name>L7E1P1_MICAE</name>
<evidence type="ECO:0000313" key="1">
    <source>
        <dbReference type="EMBL" id="ELP53365.1"/>
    </source>
</evidence>
<protein>
    <submittedName>
        <fullName evidence="1">Uncharacterized protein</fullName>
    </submittedName>
</protein>
<dbReference type="EMBL" id="ANKQ01000002">
    <property type="protein sequence ID" value="ELP53365.1"/>
    <property type="molecule type" value="Genomic_DNA"/>
</dbReference>
<dbReference type="AlphaFoldDB" id="L7E1P1"/>
<dbReference type="Proteomes" id="UP000010932">
    <property type="component" value="Unassembled WGS sequence"/>
</dbReference>
<gene>
    <name evidence="1" type="ORF">O53_2169</name>
</gene>
<sequence>MVPSNGASEIVLTPPTAEVMVFCQRGSRVFWWDGEYS</sequence>